<dbReference type="InterPro" id="IPR001128">
    <property type="entry name" value="Cyt_P450"/>
</dbReference>
<proteinExistence type="inferred from homology"/>
<accession>A0A815MLC6</accession>
<dbReference type="InterPro" id="IPR019039">
    <property type="entry name" value="T4-Rnl1-like_N"/>
</dbReference>
<evidence type="ECO:0000313" key="10">
    <source>
        <dbReference type="EMBL" id="CAF1426152.1"/>
    </source>
</evidence>
<organism evidence="10 11">
    <name type="scientific">Adineta steineri</name>
    <dbReference type="NCBI Taxonomy" id="433720"/>
    <lineage>
        <taxon>Eukaryota</taxon>
        <taxon>Metazoa</taxon>
        <taxon>Spiralia</taxon>
        <taxon>Gnathifera</taxon>
        <taxon>Rotifera</taxon>
        <taxon>Eurotatoria</taxon>
        <taxon>Bdelloidea</taxon>
        <taxon>Adinetida</taxon>
        <taxon>Adinetidae</taxon>
        <taxon>Adineta</taxon>
    </lineage>
</organism>
<evidence type="ECO:0000256" key="1">
    <source>
        <dbReference type="ARBA" id="ARBA00010617"/>
    </source>
</evidence>
<protein>
    <recommendedName>
        <fullName evidence="12">Cytochrome P450</fullName>
    </recommendedName>
</protein>
<sequence>MATSSKKINMDTLYADLMNLCSQDDIFYYKDIRLHAINYRIFNCRLCSYGRFMTHPAALNCCGTMFNITNLKHVQLVSLPLEKIFDYEEGFGQQQFHQCGQLGDKMEKMDGSLVSTFLHGRTSQKQVLRLKSKQSLTSNQVLDAMRLLVGDFQSELEQLVRLNYTVNMEYTTPSSHLFVSYSQTQLTILSIRSHADGHTLFGSRLKRFLLENHFLTTLNHLVSFESIPSHVTHRQLLQETYQQTHGEGYVVEIIQPDRSSYLVKIKTQKYFMIYGDGGTEDSPRSLFEAIINRQTDDRRKLFKDDTKTLTRIDEMEQNMRPKYNEMLRLVEEFYRMNKCLPKKDFVHAITTNENMKIYLPLLLRLYANEENDYQGFAMKHAKDLFGISGSAKFKRHASLTIPLFRRNKIILNFDLIIDCTDKLLSQWRSAPSNHIHLDIGQQCRNLLLLIFGFLAFDYDLKTFDSSDHNELTRALKDFLESIYPVFFLPKVVSIIYLKLSRRYRRARTIIQQYVYRIIDHELTECSETIAERKRRSLIASLVSALQNAEKTEMIKSEEEKKGLNRSEVLHEVLFFLLAGYETTSTALTWFIHLASKHPRVQQKIKAELLENNCKQDLSLEHLDSLVYLDCVIMEVLRFCPPADSSCRTLTMDDRLPESGTQLYAGDEVIIPFINLARDPRYWSIDPELFYPERFLGEDKNHQSYALLPFGSGHRQCIGQDLARFELKVIIARLMQDVTFGDGGPEVNAGGFVQTVTIMPKHVGVTVQFD</sequence>
<dbReference type="Pfam" id="PF09511">
    <property type="entry name" value="RNA_lig_T4_1"/>
    <property type="match status" value="1"/>
</dbReference>
<comment type="caution">
    <text evidence="10">The sequence shown here is derived from an EMBL/GenBank/DDBJ whole genome shotgun (WGS) entry which is preliminary data.</text>
</comment>
<dbReference type="Proteomes" id="UP000663891">
    <property type="component" value="Unassembled WGS sequence"/>
</dbReference>
<feature type="domain" description="T4 RNA ligase 1-like N-terminal" evidence="8">
    <location>
        <begin position="74"/>
        <end position="269"/>
    </location>
</feature>
<dbReference type="EMBL" id="CAJNON010001087">
    <property type="protein sequence ID" value="CAF1426152.1"/>
    <property type="molecule type" value="Genomic_DNA"/>
</dbReference>
<dbReference type="Pfam" id="PF00067">
    <property type="entry name" value="p450"/>
    <property type="match status" value="1"/>
</dbReference>
<dbReference type="AlphaFoldDB" id="A0A815MLC6"/>
<keyword evidence="3 7" id="KW-0479">Metal-binding</keyword>
<keyword evidence="6" id="KW-0503">Monooxygenase</keyword>
<feature type="domain" description="T4 RNA ligase 1 C-terminal" evidence="9">
    <location>
        <begin position="284"/>
        <end position="367"/>
    </location>
</feature>
<dbReference type="InterPro" id="IPR050196">
    <property type="entry name" value="Cytochrome_P450_Monoox"/>
</dbReference>
<dbReference type="PANTHER" id="PTHR24291">
    <property type="entry name" value="CYTOCHROME P450 FAMILY 4"/>
    <property type="match status" value="1"/>
</dbReference>
<comment type="cofactor">
    <cofactor evidence="7">
        <name>heme</name>
        <dbReference type="ChEBI" id="CHEBI:30413"/>
    </cofactor>
</comment>
<evidence type="ECO:0000259" key="9">
    <source>
        <dbReference type="Pfam" id="PF20819"/>
    </source>
</evidence>
<dbReference type="InterPro" id="IPR036396">
    <property type="entry name" value="Cyt_P450_sf"/>
</dbReference>
<dbReference type="CDD" id="cd00302">
    <property type="entry name" value="cytochrome_P450"/>
    <property type="match status" value="1"/>
</dbReference>
<keyword evidence="5 7" id="KW-0408">Iron</keyword>
<evidence type="ECO:0008006" key="12">
    <source>
        <dbReference type="Google" id="ProtNLM"/>
    </source>
</evidence>
<dbReference type="InterPro" id="IPR017972">
    <property type="entry name" value="Cyt_P450_CS"/>
</dbReference>
<keyword evidence="2 7" id="KW-0349">Heme</keyword>
<dbReference type="InterPro" id="IPR049042">
    <property type="entry name" value="T4_Rnl1_C"/>
</dbReference>
<dbReference type="PRINTS" id="PR00385">
    <property type="entry name" value="P450"/>
</dbReference>
<evidence type="ECO:0000256" key="5">
    <source>
        <dbReference type="ARBA" id="ARBA00023004"/>
    </source>
</evidence>
<keyword evidence="4" id="KW-0560">Oxidoreductase</keyword>
<evidence type="ECO:0000313" key="11">
    <source>
        <dbReference type="Proteomes" id="UP000663891"/>
    </source>
</evidence>
<dbReference type="PRINTS" id="PR00463">
    <property type="entry name" value="EP450I"/>
</dbReference>
<gene>
    <name evidence="10" type="ORF">VCS650_LOCUS38016</name>
</gene>
<dbReference type="PROSITE" id="PS00086">
    <property type="entry name" value="CYTOCHROME_P450"/>
    <property type="match status" value="1"/>
</dbReference>
<reference evidence="10" key="1">
    <citation type="submission" date="2021-02" db="EMBL/GenBank/DDBJ databases">
        <authorList>
            <person name="Nowell W R."/>
        </authorList>
    </citation>
    <scope>NUCLEOTIDE SEQUENCE</scope>
</reference>
<dbReference type="GO" id="GO:0020037">
    <property type="term" value="F:heme binding"/>
    <property type="evidence" value="ECO:0007669"/>
    <property type="project" value="InterPro"/>
</dbReference>
<feature type="binding site" description="axial binding residue" evidence="7">
    <location>
        <position position="716"/>
    </location>
    <ligand>
        <name>heme</name>
        <dbReference type="ChEBI" id="CHEBI:30413"/>
    </ligand>
    <ligandPart>
        <name>Fe</name>
        <dbReference type="ChEBI" id="CHEBI:18248"/>
    </ligandPart>
</feature>
<name>A0A815MLC6_9BILA</name>
<dbReference type="Gene3D" id="1.10.630.10">
    <property type="entry name" value="Cytochrome P450"/>
    <property type="match status" value="1"/>
</dbReference>
<comment type="similarity">
    <text evidence="1">Belongs to the cytochrome P450 family.</text>
</comment>
<dbReference type="InterPro" id="IPR002401">
    <property type="entry name" value="Cyt_P450_E_grp-I"/>
</dbReference>
<evidence type="ECO:0000256" key="3">
    <source>
        <dbReference type="ARBA" id="ARBA00022723"/>
    </source>
</evidence>
<dbReference type="Pfam" id="PF20819">
    <property type="entry name" value="T4_Rnl1_C"/>
    <property type="match status" value="1"/>
</dbReference>
<dbReference type="GO" id="GO:0016705">
    <property type="term" value="F:oxidoreductase activity, acting on paired donors, with incorporation or reduction of molecular oxygen"/>
    <property type="evidence" value="ECO:0007669"/>
    <property type="project" value="InterPro"/>
</dbReference>
<dbReference type="GO" id="GO:0005506">
    <property type="term" value="F:iron ion binding"/>
    <property type="evidence" value="ECO:0007669"/>
    <property type="project" value="InterPro"/>
</dbReference>
<dbReference type="GO" id="GO:0004497">
    <property type="term" value="F:monooxygenase activity"/>
    <property type="evidence" value="ECO:0007669"/>
    <property type="project" value="UniProtKB-KW"/>
</dbReference>
<dbReference type="SUPFAM" id="SSF48264">
    <property type="entry name" value="Cytochrome P450"/>
    <property type="match status" value="1"/>
</dbReference>
<evidence type="ECO:0000256" key="6">
    <source>
        <dbReference type="ARBA" id="ARBA00023033"/>
    </source>
</evidence>
<dbReference type="PANTHER" id="PTHR24291:SF50">
    <property type="entry name" value="BIFUNCTIONAL ALBAFLAVENONE MONOOXYGENASE_TERPENE SYNTHASE"/>
    <property type="match status" value="1"/>
</dbReference>
<evidence type="ECO:0000256" key="7">
    <source>
        <dbReference type="PIRSR" id="PIRSR602401-1"/>
    </source>
</evidence>
<evidence type="ECO:0000256" key="2">
    <source>
        <dbReference type="ARBA" id="ARBA00022617"/>
    </source>
</evidence>
<evidence type="ECO:0000256" key="4">
    <source>
        <dbReference type="ARBA" id="ARBA00023002"/>
    </source>
</evidence>
<dbReference type="OrthoDB" id="10024892at2759"/>
<evidence type="ECO:0000259" key="8">
    <source>
        <dbReference type="Pfam" id="PF09511"/>
    </source>
</evidence>